<gene>
    <name evidence="1" type="ORF">ILEXP_LOCUS53876</name>
</gene>
<proteinExistence type="predicted"/>
<comment type="caution">
    <text evidence="1">The sequence shown here is derived from an EMBL/GenBank/DDBJ whole genome shotgun (WGS) entry which is preliminary data.</text>
</comment>
<feature type="non-terminal residue" evidence="1">
    <location>
        <position position="1"/>
    </location>
</feature>
<dbReference type="Proteomes" id="UP001642360">
    <property type="component" value="Unassembled WGS sequence"/>
</dbReference>
<protein>
    <submittedName>
        <fullName evidence="1">Uncharacterized protein</fullName>
    </submittedName>
</protein>
<accession>A0ABC8URI6</accession>
<evidence type="ECO:0000313" key="2">
    <source>
        <dbReference type="Proteomes" id="UP001642360"/>
    </source>
</evidence>
<sequence length="63" mass="6818">VDEAIVYKVQVSKLAAAGAEVPVPPSEHTKLPELLDALDDFVLTMAQDLHELPEPITDPNARV</sequence>
<dbReference type="EMBL" id="CAUOFW020008702">
    <property type="protein sequence ID" value="CAK9183599.1"/>
    <property type="molecule type" value="Genomic_DNA"/>
</dbReference>
<reference evidence="1 2" key="1">
    <citation type="submission" date="2024-02" db="EMBL/GenBank/DDBJ databases">
        <authorList>
            <person name="Vignale AGUSTIN F."/>
            <person name="Sosa J E."/>
            <person name="Modenutti C."/>
        </authorList>
    </citation>
    <scope>NUCLEOTIDE SEQUENCE [LARGE SCALE GENOMIC DNA]</scope>
</reference>
<keyword evidence="2" id="KW-1185">Reference proteome</keyword>
<organism evidence="1 2">
    <name type="scientific">Ilex paraguariensis</name>
    <name type="common">yerba mate</name>
    <dbReference type="NCBI Taxonomy" id="185542"/>
    <lineage>
        <taxon>Eukaryota</taxon>
        <taxon>Viridiplantae</taxon>
        <taxon>Streptophyta</taxon>
        <taxon>Embryophyta</taxon>
        <taxon>Tracheophyta</taxon>
        <taxon>Spermatophyta</taxon>
        <taxon>Magnoliopsida</taxon>
        <taxon>eudicotyledons</taxon>
        <taxon>Gunneridae</taxon>
        <taxon>Pentapetalae</taxon>
        <taxon>asterids</taxon>
        <taxon>campanulids</taxon>
        <taxon>Aquifoliales</taxon>
        <taxon>Aquifoliaceae</taxon>
        <taxon>Ilex</taxon>
    </lineage>
</organism>
<evidence type="ECO:0000313" key="1">
    <source>
        <dbReference type="EMBL" id="CAK9183599.1"/>
    </source>
</evidence>
<dbReference type="AlphaFoldDB" id="A0ABC8URI6"/>
<name>A0ABC8URI6_9AQUA</name>